<dbReference type="InterPro" id="IPR002132">
    <property type="entry name" value="Ribosomal_uL5"/>
</dbReference>
<dbReference type="GO" id="GO:0005840">
    <property type="term" value="C:ribosome"/>
    <property type="evidence" value="ECO:0007669"/>
    <property type="project" value="UniProtKB-KW"/>
</dbReference>
<keyword evidence="2" id="KW-0689">Ribosomal protein</keyword>
<dbReference type="Pfam" id="PF00281">
    <property type="entry name" value="Ribosomal_L5"/>
    <property type="match status" value="1"/>
</dbReference>
<dbReference type="FunFam" id="3.30.1440.10:FF:000001">
    <property type="entry name" value="50S ribosomal protein L5"/>
    <property type="match status" value="1"/>
</dbReference>
<dbReference type="InterPro" id="IPR031310">
    <property type="entry name" value="Ribosomal_uL5_N"/>
</dbReference>
<dbReference type="AlphaFoldDB" id="A0A0F9MMC7"/>
<dbReference type="GO" id="GO:0003735">
    <property type="term" value="F:structural constituent of ribosome"/>
    <property type="evidence" value="ECO:0007669"/>
    <property type="project" value="InterPro"/>
</dbReference>
<dbReference type="PIRSF" id="PIRSF002161">
    <property type="entry name" value="Ribosomal_L5"/>
    <property type="match status" value="1"/>
</dbReference>
<accession>A0A0F9MMC7</accession>
<dbReference type="SUPFAM" id="SSF55282">
    <property type="entry name" value="RL5-like"/>
    <property type="match status" value="1"/>
</dbReference>
<dbReference type="Pfam" id="PF00673">
    <property type="entry name" value="Ribosomal_L5_C"/>
    <property type="match status" value="1"/>
</dbReference>
<dbReference type="GO" id="GO:1990904">
    <property type="term" value="C:ribonucleoprotein complex"/>
    <property type="evidence" value="ECO:0007669"/>
    <property type="project" value="UniProtKB-KW"/>
</dbReference>
<dbReference type="Gene3D" id="3.30.1440.10">
    <property type="match status" value="1"/>
</dbReference>
<evidence type="ECO:0000256" key="3">
    <source>
        <dbReference type="ARBA" id="ARBA00023274"/>
    </source>
</evidence>
<evidence type="ECO:0000259" key="5">
    <source>
        <dbReference type="Pfam" id="PF00673"/>
    </source>
</evidence>
<evidence type="ECO:0008006" key="7">
    <source>
        <dbReference type="Google" id="ProtNLM"/>
    </source>
</evidence>
<dbReference type="InterPro" id="IPR031309">
    <property type="entry name" value="Ribosomal_uL5_C"/>
</dbReference>
<comment type="similarity">
    <text evidence="1">Belongs to the universal ribosomal protein uL5 family.</text>
</comment>
<dbReference type="InterPro" id="IPR022803">
    <property type="entry name" value="Ribosomal_uL5_dom_sf"/>
</dbReference>
<dbReference type="NCBIfam" id="NF000585">
    <property type="entry name" value="PRK00010.1"/>
    <property type="match status" value="1"/>
</dbReference>
<dbReference type="PANTHER" id="PTHR11994">
    <property type="entry name" value="60S RIBOSOMAL PROTEIN L11-RELATED"/>
    <property type="match status" value="1"/>
</dbReference>
<keyword evidence="3" id="KW-0687">Ribonucleoprotein</keyword>
<reference evidence="6" key="1">
    <citation type="journal article" date="2015" name="Nature">
        <title>Complex archaea that bridge the gap between prokaryotes and eukaryotes.</title>
        <authorList>
            <person name="Spang A."/>
            <person name="Saw J.H."/>
            <person name="Jorgensen S.L."/>
            <person name="Zaremba-Niedzwiedzka K."/>
            <person name="Martijn J."/>
            <person name="Lind A.E."/>
            <person name="van Eijk R."/>
            <person name="Schleper C."/>
            <person name="Guy L."/>
            <person name="Ettema T.J."/>
        </authorList>
    </citation>
    <scope>NUCLEOTIDE SEQUENCE</scope>
</reference>
<feature type="domain" description="Large ribosomal subunit protein uL5 N-terminal" evidence="4">
    <location>
        <begin position="24"/>
        <end position="80"/>
    </location>
</feature>
<protein>
    <recommendedName>
        <fullName evidence="7">50S ribosomal protein L5</fullName>
    </recommendedName>
</protein>
<evidence type="ECO:0000256" key="2">
    <source>
        <dbReference type="ARBA" id="ARBA00022980"/>
    </source>
</evidence>
<evidence type="ECO:0000313" key="6">
    <source>
        <dbReference type="EMBL" id="KKN00507.1"/>
    </source>
</evidence>
<organism evidence="6">
    <name type="scientific">marine sediment metagenome</name>
    <dbReference type="NCBI Taxonomy" id="412755"/>
    <lineage>
        <taxon>unclassified sequences</taxon>
        <taxon>metagenomes</taxon>
        <taxon>ecological metagenomes</taxon>
    </lineage>
</organism>
<evidence type="ECO:0000259" key="4">
    <source>
        <dbReference type="Pfam" id="PF00281"/>
    </source>
</evidence>
<evidence type="ECO:0000256" key="1">
    <source>
        <dbReference type="ARBA" id="ARBA00008553"/>
    </source>
</evidence>
<dbReference type="InterPro" id="IPR020930">
    <property type="entry name" value="Ribosomal_uL5_bac-type"/>
</dbReference>
<proteinExistence type="inferred from homology"/>
<comment type="caution">
    <text evidence="6">The sequence shown here is derived from an EMBL/GenBank/DDBJ whole genome shotgun (WGS) entry which is preliminary data.</text>
</comment>
<dbReference type="EMBL" id="LAZR01005368">
    <property type="protein sequence ID" value="KKN00507.1"/>
    <property type="molecule type" value="Genomic_DNA"/>
</dbReference>
<gene>
    <name evidence="6" type="ORF">LCGC14_1137170</name>
</gene>
<sequence length="180" mass="20329">MSRLFDKYKKEVLPALQKEFSIKNKMAVPRLEKIVLNVGAGDAIQNIKFLDTAKKELSFISGQWAATGRAKKSISTFKLRKGHAIACYVTLRGKRMYEFFDRLVNIVLPRVRDFRGVSPRSFDGRGNYTLGMKDQLVFPEIDYTKVEKQRGMNITIVTSAESDKAATALLEKLGMPFGEA</sequence>
<feature type="domain" description="Large ribosomal subunit protein uL5 C-terminal" evidence="5">
    <location>
        <begin position="85"/>
        <end position="177"/>
    </location>
</feature>
<dbReference type="GO" id="GO:0006412">
    <property type="term" value="P:translation"/>
    <property type="evidence" value="ECO:0007669"/>
    <property type="project" value="InterPro"/>
</dbReference>
<name>A0A0F9MMC7_9ZZZZ</name>
<dbReference type="HAMAP" id="MF_01333_B">
    <property type="entry name" value="Ribosomal_uL5_B"/>
    <property type="match status" value="1"/>
</dbReference>